<name>A0ABD2C202_VESSQ</name>
<dbReference type="EMBL" id="JAUDFV010000025">
    <property type="protein sequence ID" value="KAL2739055.1"/>
    <property type="molecule type" value="Genomic_DNA"/>
</dbReference>
<dbReference type="Proteomes" id="UP001607302">
    <property type="component" value="Unassembled WGS sequence"/>
</dbReference>
<sequence>MAYLYQDVYDLLILGIYLSIFVIQSHGTEYNILNNENNKDLLLTSDAKDKSIFLWRAEIEIVDIKWRLLFQMYHLTLVNIENFPWNLRTLNKNKPYHMFTKLLMRVKE</sequence>
<reference evidence="1 2" key="1">
    <citation type="journal article" date="2024" name="Ann. Entomol. Soc. Am.">
        <title>Genomic analyses of the southern and eastern yellowjacket wasps (Hymenoptera: Vespidae) reveal evolutionary signatures of social life.</title>
        <authorList>
            <person name="Catto M.A."/>
            <person name="Caine P.B."/>
            <person name="Orr S.E."/>
            <person name="Hunt B.G."/>
            <person name="Goodisman M.A.D."/>
        </authorList>
    </citation>
    <scope>NUCLEOTIDE SEQUENCE [LARGE SCALE GENOMIC DNA]</scope>
    <source>
        <strain evidence="1">233</strain>
        <tissue evidence="1">Head and thorax</tissue>
    </source>
</reference>
<protein>
    <submittedName>
        <fullName evidence="1">Gem-associated protein 5-like</fullName>
    </submittedName>
</protein>
<evidence type="ECO:0000313" key="1">
    <source>
        <dbReference type="EMBL" id="KAL2739055.1"/>
    </source>
</evidence>
<dbReference type="AlphaFoldDB" id="A0ABD2C202"/>
<gene>
    <name evidence="1" type="ORF">V1478_001621</name>
</gene>
<comment type="caution">
    <text evidence="1">The sequence shown here is derived from an EMBL/GenBank/DDBJ whole genome shotgun (WGS) entry which is preliminary data.</text>
</comment>
<organism evidence="1 2">
    <name type="scientific">Vespula squamosa</name>
    <name type="common">Southern yellow jacket</name>
    <name type="synonym">Wasp</name>
    <dbReference type="NCBI Taxonomy" id="30214"/>
    <lineage>
        <taxon>Eukaryota</taxon>
        <taxon>Metazoa</taxon>
        <taxon>Ecdysozoa</taxon>
        <taxon>Arthropoda</taxon>
        <taxon>Hexapoda</taxon>
        <taxon>Insecta</taxon>
        <taxon>Pterygota</taxon>
        <taxon>Neoptera</taxon>
        <taxon>Endopterygota</taxon>
        <taxon>Hymenoptera</taxon>
        <taxon>Apocrita</taxon>
        <taxon>Aculeata</taxon>
        <taxon>Vespoidea</taxon>
        <taxon>Vespidae</taxon>
        <taxon>Vespinae</taxon>
        <taxon>Vespula</taxon>
    </lineage>
</organism>
<proteinExistence type="predicted"/>
<keyword evidence="2" id="KW-1185">Reference proteome</keyword>
<evidence type="ECO:0000313" key="2">
    <source>
        <dbReference type="Proteomes" id="UP001607302"/>
    </source>
</evidence>
<accession>A0ABD2C202</accession>